<feature type="chain" id="PRO_5046629436" description="Lipopolysaccharide export system protein LptC" evidence="7">
    <location>
        <begin position="25"/>
        <end position="199"/>
    </location>
</feature>
<feature type="signal peptide" evidence="7">
    <location>
        <begin position="1"/>
        <end position="24"/>
    </location>
</feature>
<keyword evidence="2 6" id="KW-0997">Cell inner membrane</keyword>
<evidence type="ECO:0000256" key="2">
    <source>
        <dbReference type="ARBA" id="ARBA00022519"/>
    </source>
</evidence>
<accession>A0ABU3VS35</accession>
<organism evidence="8 9">
    <name type="scientific">Marinobacter xestospongiae</name>
    <dbReference type="NCBI Taxonomy" id="994319"/>
    <lineage>
        <taxon>Bacteria</taxon>
        <taxon>Pseudomonadati</taxon>
        <taxon>Pseudomonadota</taxon>
        <taxon>Gammaproteobacteria</taxon>
        <taxon>Pseudomonadales</taxon>
        <taxon>Marinobacteraceae</taxon>
        <taxon>Marinobacter</taxon>
    </lineage>
</organism>
<comment type="subunit">
    <text evidence="6">Component of the lipopolysaccharide transport and assembly complex. Interacts with LptA and the LptBFG transporter complex.</text>
</comment>
<evidence type="ECO:0000256" key="4">
    <source>
        <dbReference type="ARBA" id="ARBA00022989"/>
    </source>
</evidence>
<dbReference type="Pfam" id="PF06835">
    <property type="entry name" value="LptC"/>
    <property type="match status" value="1"/>
</dbReference>
<evidence type="ECO:0000256" key="1">
    <source>
        <dbReference type="ARBA" id="ARBA00022475"/>
    </source>
</evidence>
<evidence type="ECO:0000313" key="8">
    <source>
        <dbReference type="EMBL" id="MDV2077073.1"/>
    </source>
</evidence>
<keyword evidence="9" id="KW-1185">Reference proteome</keyword>
<proteinExistence type="inferred from homology"/>
<evidence type="ECO:0000313" key="9">
    <source>
        <dbReference type="Proteomes" id="UP001269819"/>
    </source>
</evidence>
<keyword evidence="7" id="KW-0732">Signal</keyword>
<dbReference type="PANTHER" id="PTHR37481">
    <property type="entry name" value="LIPOPOLYSACCHARIDE EXPORT SYSTEM PROTEIN LPTC"/>
    <property type="match status" value="1"/>
</dbReference>
<dbReference type="RefSeq" id="WP_316972099.1">
    <property type="nucleotide sequence ID" value="NZ_JAWIIJ010000001.1"/>
</dbReference>
<evidence type="ECO:0000256" key="5">
    <source>
        <dbReference type="ARBA" id="ARBA00023136"/>
    </source>
</evidence>
<dbReference type="Gene3D" id="2.60.450.10">
    <property type="entry name" value="Lipopolysaccharide (LPS) transport protein A like domain"/>
    <property type="match status" value="1"/>
</dbReference>
<comment type="caution">
    <text evidence="8">The sequence shown here is derived from an EMBL/GenBank/DDBJ whole genome shotgun (WGS) entry which is preliminary data.</text>
</comment>
<comment type="function">
    <text evidence="6">Involved in the assembly of lipopolysaccharide (LPS). Required for the translocation of LPS from the inner membrane to the outer membrane. Facilitates the transfer of LPS from the inner membrane to the periplasmic protein LptA. Could be a docking site for LptA.</text>
</comment>
<evidence type="ECO:0000256" key="3">
    <source>
        <dbReference type="ARBA" id="ARBA00022692"/>
    </source>
</evidence>
<comment type="similarity">
    <text evidence="6">Belongs to the LptC family.</text>
</comment>
<dbReference type="Proteomes" id="UP001269819">
    <property type="component" value="Unassembled WGS sequence"/>
</dbReference>
<dbReference type="InterPro" id="IPR026265">
    <property type="entry name" value="LptC"/>
</dbReference>
<gene>
    <name evidence="6 8" type="primary">lptC</name>
    <name evidence="8" type="ORF">RYS15_00185</name>
</gene>
<keyword evidence="4 6" id="KW-1133">Transmembrane helix</keyword>
<evidence type="ECO:0000256" key="7">
    <source>
        <dbReference type="SAM" id="SignalP"/>
    </source>
</evidence>
<protein>
    <recommendedName>
        <fullName evidence="6">Lipopolysaccharide export system protein LptC</fullName>
    </recommendedName>
</protein>
<comment type="subcellular location">
    <subcellularLocation>
        <location evidence="6">Cell inner membrane</location>
        <topology evidence="6">Single-pass membrane protein</topology>
    </subcellularLocation>
</comment>
<dbReference type="InterPro" id="IPR010664">
    <property type="entry name" value="LipoPS_assembly_LptC-rel"/>
</dbReference>
<dbReference type="PANTHER" id="PTHR37481:SF1">
    <property type="entry name" value="LIPOPOLYSACCHARIDE EXPORT SYSTEM PROTEIN LPTC"/>
    <property type="match status" value="1"/>
</dbReference>
<dbReference type="HAMAP" id="MF_01915">
    <property type="entry name" value="LPS_assembly_LptC"/>
    <property type="match status" value="1"/>
</dbReference>
<evidence type="ECO:0000256" key="6">
    <source>
        <dbReference type="HAMAP-Rule" id="MF_01915"/>
    </source>
</evidence>
<keyword evidence="3 6" id="KW-0812">Transmembrane</keyword>
<dbReference type="NCBIfam" id="TIGR04409">
    <property type="entry name" value="LptC_YrbK"/>
    <property type="match status" value="1"/>
</dbReference>
<keyword evidence="1 6" id="KW-1003">Cell membrane</keyword>
<reference evidence="8 9" key="1">
    <citation type="submission" date="2023-10" db="EMBL/GenBank/DDBJ databases">
        <title>Characteristics and mechanism of a salt-tolerant marine origin heterotrophic nitrifying- aerobic denitrifying bacteria Marinobacter xestospongiae HN1.</title>
        <authorList>
            <person name="Qi R."/>
        </authorList>
    </citation>
    <scope>NUCLEOTIDE SEQUENCE [LARGE SCALE GENOMIC DNA]</scope>
    <source>
        <strain evidence="8 9">HN1</strain>
    </source>
</reference>
<name>A0ABU3VS35_9GAMM</name>
<keyword evidence="5 6" id="KW-0472">Membrane</keyword>
<dbReference type="InterPro" id="IPR052363">
    <property type="entry name" value="LPS_export_LptC"/>
</dbReference>
<dbReference type="EMBL" id="JAWIIJ010000001">
    <property type="protein sequence ID" value="MDV2077073.1"/>
    <property type="molecule type" value="Genomic_DNA"/>
</dbReference>
<sequence length="199" mass="21756">MLNTLLFNSKVRSLALLTCALVLASLLWRSDQPPEPLQAEGLRGPSEPDGFVINGDYRSFDSQGDLAIRLSSPRIEQFEASERATLVEPEAILQDQPSDSPWQLTARRGDFHQATGQLSLNGNVVVTRPLPEGQAATLSTEHLTLDNRSRTVHTNAPVTLTDAFGTTRATGMTAWIDDRVLELTSKVEGHYEPAPNPTP</sequence>